<proteinExistence type="predicted"/>
<protein>
    <submittedName>
        <fullName evidence="1">Uncharacterized protein</fullName>
    </submittedName>
</protein>
<accession>A0A0A8Z430</accession>
<dbReference type="AlphaFoldDB" id="A0A0A8Z430"/>
<evidence type="ECO:0000313" key="1">
    <source>
        <dbReference type="EMBL" id="JAD32468.1"/>
    </source>
</evidence>
<organism evidence="1">
    <name type="scientific">Arundo donax</name>
    <name type="common">Giant reed</name>
    <name type="synonym">Donax arundinaceus</name>
    <dbReference type="NCBI Taxonomy" id="35708"/>
    <lineage>
        <taxon>Eukaryota</taxon>
        <taxon>Viridiplantae</taxon>
        <taxon>Streptophyta</taxon>
        <taxon>Embryophyta</taxon>
        <taxon>Tracheophyta</taxon>
        <taxon>Spermatophyta</taxon>
        <taxon>Magnoliopsida</taxon>
        <taxon>Liliopsida</taxon>
        <taxon>Poales</taxon>
        <taxon>Poaceae</taxon>
        <taxon>PACMAD clade</taxon>
        <taxon>Arundinoideae</taxon>
        <taxon>Arundineae</taxon>
        <taxon>Arundo</taxon>
    </lineage>
</organism>
<name>A0A0A8Z430_ARUDO</name>
<reference evidence="1" key="1">
    <citation type="submission" date="2014-09" db="EMBL/GenBank/DDBJ databases">
        <authorList>
            <person name="Magalhaes I.L.F."/>
            <person name="Oliveira U."/>
            <person name="Santos F.R."/>
            <person name="Vidigal T.H.D.A."/>
            <person name="Brescovit A.D."/>
            <person name="Santos A.J."/>
        </authorList>
    </citation>
    <scope>NUCLEOTIDE SEQUENCE</scope>
    <source>
        <tissue evidence="1">Shoot tissue taken approximately 20 cm above the soil surface</tissue>
    </source>
</reference>
<reference evidence="1" key="2">
    <citation type="journal article" date="2015" name="Data Brief">
        <title>Shoot transcriptome of the giant reed, Arundo donax.</title>
        <authorList>
            <person name="Barrero R.A."/>
            <person name="Guerrero F.D."/>
            <person name="Moolhuijzen P."/>
            <person name="Goolsby J.A."/>
            <person name="Tidwell J."/>
            <person name="Bellgard S.E."/>
            <person name="Bellgard M.I."/>
        </authorList>
    </citation>
    <scope>NUCLEOTIDE SEQUENCE</scope>
    <source>
        <tissue evidence="1">Shoot tissue taken approximately 20 cm above the soil surface</tissue>
    </source>
</reference>
<dbReference type="EMBL" id="GBRH01265427">
    <property type="protein sequence ID" value="JAD32468.1"/>
    <property type="molecule type" value="Transcribed_RNA"/>
</dbReference>
<sequence length="17" mass="2159">MFSFQKKLYISVFNFKM</sequence>